<evidence type="ECO:0000256" key="5">
    <source>
        <dbReference type="ARBA" id="ARBA00022989"/>
    </source>
</evidence>
<evidence type="ECO:0000313" key="9">
    <source>
        <dbReference type="EMBL" id="RUS20249.1"/>
    </source>
</evidence>
<evidence type="ECO:0000256" key="3">
    <source>
        <dbReference type="ARBA" id="ARBA00022692"/>
    </source>
</evidence>
<dbReference type="PANTHER" id="PTHR10978">
    <property type="entry name" value="SUCCINATE DEHYDROGENASE CYTOCHROME B560 SUBUNIT"/>
    <property type="match status" value="1"/>
</dbReference>
<dbReference type="SUPFAM" id="SSF81343">
    <property type="entry name" value="Fumarate reductase respiratory complex transmembrane subunits"/>
    <property type="match status" value="1"/>
</dbReference>
<keyword evidence="4" id="KW-0479">Metal-binding</keyword>
<accession>A0A433PRT6</accession>
<evidence type="ECO:0000256" key="1">
    <source>
        <dbReference type="ARBA" id="ARBA00004141"/>
    </source>
</evidence>
<proteinExistence type="predicted"/>
<dbReference type="Proteomes" id="UP000274822">
    <property type="component" value="Unassembled WGS sequence"/>
</dbReference>
<dbReference type="GO" id="GO:0046872">
    <property type="term" value="F:metal ion binding"/>
    <property type="evidence" value="ECO:0007669"/>
    <property type="project" value="UniProtKB-KW"/>
</dbReference>
<dbReference type="InterPro" id="IPR000701">
    <property type="entry name" value="SuccDH_FuR_B_TM-su"/>
</dbReference>
<organism evidence="9 10">
    <name type="scientific">Jimgerdemannia flammicorona</name>
    <dbReference type="NCBI Taxonomy" id="994334"/>
    <lineage>
        <taxon>Eukaryota</taxon>
        <taxon>Fungi</taxon>
        <taxon>Fungi incertae sedis</taxon>
        <taxon>Mucoromycota</taxon>
        <taxon>Mucoromycotina</taxon>
        <taxon>Endogonomycetes</taxon>
        <taxon>Endogonales</taxon>
        <taxon>Endogonaceae</taxon>
        <taxon>Jimgerdemannia</taxon>
    </lineage>
</organism>
<sequence length="217" mass="23267">MSDANHRKRAPSFHCPLTKCYLFDSINVQVYKVIGFAGLKILYISLTNLLSCTGSLAKAVSKSLTVIPTSVRTISATPSPRQRETDLSRQQGAARPLSPHILIYEPQLTWYMSGAHRITGTALAGGFYVGTLAYLFGPAFGLHLDSASLVSAIATLPVSAKIGAKTLVAFPFVYHSLNGVRHLIWDMGMALTLKGVYATGYMVLGGTVVGSLYLASL</sequence>
<evidence type="ECO:0000256" key="8">
    <source>
        <dbReference type="SAM" id="Phobius"/>
    </source>
</evidence>
<dbReference type="NCBIfam" id="TIGR02970">
    <property type="entry name" value="succ_dehyd_cytB"/>
    <property type="match status" value="1"/>
</dbReference>
<dbReference type="InterPro" id="IPR018495">
    <property type="entry name" value="Succ_DH_cyt_bsu_CS"/>
</dbReference>
<keyword evidence="5 8" id="KW-1133">Transmembrane helix</keyword>
<evidence type="ECO:0000256" key="6">
    <source>
        <dbReference type="ARBA" id="ARBA00023004"/>
    </source>
</evidence>
<gene>
    <name evidence="9" type="ORF">BC938DRAFT_475591</name>
</gene>
<evidence type="ECO:0000313" key="10">
    <source>
        <dbReference type="Proteomes" id="UP000274822"/>
    </source>
</evidence>
<dbReference type="GO" id="GO:0009055">
    <property type="term" value="F:electron transfer activity"/>
    <property type="evidence" value="ECO:0007669"/>
    <property type="project" value="InterPro"/>
</dbReference>
<keyword evidence="10" id="KW-1185">Reference proteome</keyword>
<evidence type="ECO:0000256" key="2">
    <source>
        <dbReference type="ARBA" id="ARBA00022617"/>
    </source>
</evidence>
<keyword evidence="7 8" id="KW-0472">Membrane</keyword>
<feature type="transmembrane region" description="Helical" evidence="8">
    <location>
        <begin position="195"/>
        <end position="215"/>
    </location>
</feature>
<evidence type="ECO:0000256" key="4">
    <source>
        <dbReference type="ARBA" id="ARBA00022723"/>
    </source>
</evidence>
<dbReference type="InterPro" id="IPR014314">
    <property type="entry name" value="Succ_DH_cytb556"/>
</dbReference>
<keyword evidence="3 8" id="KW-0812">Transmembrane</keyword>
<feature type="transmembrane region" description="Helical" evidence="8">
    <location>
        <begin position="118"/>
        <end position="137"/>
    </location>
</feature>
<dbReference type="PROSITE" id="PS01001">
    <property type="entry name" value="SDH_CYT_2"/>
    <property type="match status" value="1"/>
</dbReference>
<keyword evidence="6" id="KW-0408">Iron</keyword>
<comment type="subcellular location">
    <subcellularLocation>
        <location evidence="1">Membrane</location>
        <topology evidence="1">Multi-pass membrane protein</topology>
    </subcellularLocation>
</comment>
<dbReference type="PANTHER" id="PTHR10978:SF5">
    <property type="entry name" value="SUCCINATE DEHYDROGENASE CYTOCHROME B560 SUBUNIT, MITOCHONDRIAL"/>
    <property type="match status" value="1"/>
</dbReference>
<name>A0A433PRT6_9FUNG</name>
<dbReference type="PROSITE" id="PS01000">
    <property type="entry name" value="SDH_CYT_1"/>
    <property type="match status" value="1"/>
</dbReference>
<dbReference type="GO" id="GO:0016020">
    <property type="term" value="C:membrane"/>
    <property type="evidence" value="ECO:0007669"/>
    <property type="project" value="UniProtKB-SubCell"/>
</dbReference>
<dbReference type="GO" id="GO:0006121">
    <property type="term" value="P:mitochondrial electron transport, succinate to ubiquinone"/>
    <property type="evidence" value="ECO:0007669"/>
    <property type="project" value="TreeGrafter"/>
</dbReference>
<dbReference type="GO" id="GO:0005739">
    <property type="term" value="C:mitochondrion"/>
    <property type="evidence" value="ECO:0007669"/>
    <property type="project" value="GOC"/>
</dbReference>
<evidence type="ECO:0008006" key="11">
    <source>
        <dbReference type="Google" id="ProtNLM"/>
    </source>
</evidence>
<dbReference type="InterPro" id="IPR034804">
    <property type="entry name" value="SQR/QFR_C/D"/>
</dbReference>
<protein>
    <recommendedName>
        <fullName evidence="11">Succinate dehydrogenase cytochrome b560 subunit</fullName>
    </recommendedName>
</protein>
<dbReference type="Gene3D" id="1.20.1300.10">
    <property type="entry name" value="Fumarate reductase/succinate dehydrogenase, transmembrane subunit"/>
    <property type="match status" value="1"/>
</dbReference>
<evidence type="ECO:0000256" key="7">
    <source>
        <dbReference type="ARBA" id="ARBA00023136"/>
    </source>
</evidence>
<comment type="caution">
    <text evidence="9">The sequence shown here is derived from an EMBL/GenBank/DDBJ whole genome shotgun (WGS) entry which is preliminary data.</text>
</comment>
<dbReference type="GO" id="GO:0006099">
    <property type="term" value="P:tricarboxylic acid cycle"/>
    <property type="evidence" value="ECO:0007669"/>
    <property type="project" value="InterPro"/>
</dbReference>
<keyword evidence="2" id="KW-0349">Heme</keyword>
<dbReference type="AlphaFoldDB" id="A0A433PRT6"/>
<reference evidence="9 10" key="1">
    <citation type="journal article" date="2018" name="New Phytol.">
        <title>Phylogenomics of Endogonaceae and evolution of mycorrhizas within Mucoromycota.</title>
        <authorList>
            <person name="Chang Y."/>
            <person name="Desiro A."/>
            <person name="Na H."/>
            <person name="Sandor L."/>
            <person name="Lipzen A."/>
            <person name="Clum A."/>
            <person name="Barry K."/>
            <person name="Grigoriev I.V."/>
            <person name="Martin F.M."/>
            <person name="Stajich J.E."/>
            <person name="Smith M.E."/>
            <person name="Bonito G."/>
            <person name="Spatafora J.W."/>
        </authorList>
    </citation>
    <scope>NUCLEOTIDE SEQUENCE [LARGE SCALE GENOMIC DNA]</scope>
    <source>
        <strain evidence="9 10">AD002</strain>
    </source>
</reference>
<dbReference type="Pfam" id="PF01127">
    <property type="entry name" value="Sdh_cyt"/>
    <property type="match status" value="1"/>
</dbReference>
<feature type="transmembrane region" description="Helical" evidence="8">
    <location>
        <begin position="149"/>
        <end position="174"/>
    </location>
</feature>
<dbReference type="CDD" id="cd03499">
    <property type="entry name" value="SQR_TypeC_SdhC"/>
    <property type="match status" value="1"/>
</dbReference>
<dbReference type="EMBL" id="RBNJ01021154">
    <property type="protein sequence ID" value="RUS20249.1"/>
    <property type="molecule type" value="Genomic_DNA"/>
</dbReference>